<dbReference type="OrthoDB" id="10629339at2759"/>
<comment type="caution">
    <text evidence="3">The sequence shown here is derived from an EMBL/GenBank/DDBJ whole genome shotgun (WGS) entry which is preliminary data.</text>
</comment>
<evidence type="ECO:0000256" key="2">
    <source>
        <dbReference type="SAM" id="MobiDB-lite"/>
    </source>
</evidence>
<evidence type="ECO:0000256" key="1">
    <source>
        <dbReference type="SAM" id="Coils"/>
    </source>
</evidence>
<dbReference type="AlphaFoldDB" id="A0A9D4TS29"/>
<name>A0A9D4TS29_CHLVU</name>
<gene>
    <name evidence="3" type="ORF">D9Q98_003862</name>
</gene>
<dbReference type="Proteomes" id="UP001055712">
    <property type="component" value="Unassembled WGS sequence"/>
</dbReference>
<dbReference type="EMBL" id="SIDB01000005">
    <property type="protein sequence ID" value="KAI3432302.1"/>
    <property type="molecule type" value="Genomic_DNA"/>
</dbReference>
<feature type="coiled-coil region" evidence="1">
    <location>
        <begin position="244"/>
        <end position="377"/>
    </location>
</feature>
<proteinExistence type="predicted"/>
<keyword evidence="4" id="KW-1185">Reference proteome</keyword>
<keyword evidence="1" id="KW-0175">Coiled coil</keyword>
<reference evidence="3" key="1">
    <citation type="journal article" date="2019" name="Plant J.">
        <title>Chlorella vulgaris genome assembly and annotation reveals the molecular basis for metabolic acclimation to high light conditions.</title>
        <authorList>
            <person name="Cecchin M."/>
            <person name="Marcolungo L."/>
            <person name="Rossato M."/>
            <person name="Girolomoni L."/>
            <person name="Cosentino E."/>
            <person name="Cuine S."/>
            <person name="Li-Beisson Y."/>
            <person name="Delledonne M."/>
            <person name="Ballottari M."/>
        </authorList>
    </citation>
    <scope>NUCLEOTIDE SEQUENCE</scope>
    <source>
        <strain evidence="3">211/11P</strain>
    </source>
</reference>
<feature type="coiled-coil region" evidence="1">
    <location>
        <begin position="128"/>
        <end position="155"/>
    </location>
</feature>
<protein>
    <submittedName>
        <fullName evidence="3">Uncharacterized protein</fullName>
    </submittedName>
</protein>
<feature type="region of interest" description="Disordered" evidence="2">
    <location>
        <begin position="221"/>
        <end position="244"/>
    </location>
</feature>
<reference evidence="3" key="2">
    <citation type="submission" date="2020-11" db="EMBL/GenBank/DDBJ databases">
        <authorList>
            <person name="Cecchin M."/>
            <person name="Marcolungo L."/>
            <person name="Rossato M."/>
            <person name="Girolomoni L."/>
            <person name="Cosentino E."/>
            <person name="Cuine S."/>
            <person name="Li-Beisson Y."/>
            <person name="Delledonne M."/>
            <person name="Ballottari M."/>
        </authorList>
    </citation>
    <scope>NUCLEOTIDE SEQUENCE</scope>
    <source>
        <strain evidence="3">211/11P</strain>
        <tissue evidence="3">Whole cell</tissue>
    </source>
</reference>
<feature type="compositionally biased region" description="Low complexity" evidence="2">
    <location>
        <begin position="235"/>
        <end position="244"/>
    </location>
</feature>
<evidence type="ECO:0000313" key="3">
    <source>
        <dbReference type="EMBL" id="KAI3432302.1"/>
    </source>
</evidence>
<organism evidence="3 4">
    <name type="scientific">Chlorella vulgaris</name>
    <name type="common">Green alga</name>
    <dbReference type="NCBI Taxonomy" id="3077"/>
    <lineage>
        <taxon>Eukaryota</taxon>
        <taxon>Viridiplantae</taxon>
        <taxon>Chlorophyta</taxon>
        <taxon>core chlorophytes</taxon>
        <taxon>Trebouxiophyceae</taxon>
        <taxon>Chlorellales</taxon>
        <taxon>Chlorellaceae</taxon>
        <taxon>Chlorella clade</taxon>
        <taxon>Chlorella</taxon>
    </lineage>
</organism>
<sequence>MEDVFDVLQGPATTEDIEAALQRAEALCGAQLPTGGDDRPATAFTLGETALALRLTVHEKEMELMELRQQYMQLADHSERMQQSLEEGLRERDSHTSQLEALLGSRDAALQQLTEQLQAYQGLSPDAAAALQTENAALAAAKRAAEAAAAEADQRAVDAGRRVHQGVATWERLQADLQGENGRLAAVLQRQQHELGALFQEKEVLRARTAMLEARTAAAGLLQPPSPASPRNSTQAADAATQLAAHQAAEAVELRKRLTDAQQRVEEREATARKYREAVRTLKRKVAELETQLQIQIRERGQWEQRAKAAEQRAHAAGESSAASSAAAVRLSERSRVQAEAQAKAAALKALQLEKRLGQLQQQHTAEAAQVETLRQQLATAQQHQAASEQLLQGQLRAKAAALGASEKKLRHLEAVLRRVADKADKHGGSGSPMLIPVREQQDHSYPFTQHAKTQFAT</sequence>
<evidence type="ECO:0000313" key="4">
    <source>
        <dbReference type="Proteomes" id="UP001055712"/>
    </source>
</evidence>
<feature type="coiled-coil region" evidence="1">
    <location>
        <begin position="50"/>
        <end position="84"/>
    </location>
</feature>
<accession>A0A9D4TS29</accession>